<dbReference type="InterPro" id="IPR023753">
    <property type="entry name" value="FAD/NAD-binding_dom"/>
</dbReference>
<feature type="domain" description="FAD/NAD(P)-binding" evidence="1">
    <location>
        <begin position="6"/>
        <end position="171"/>
    </location>
</feature>
<keyword evidence="3" id="KW-1185">Reference proteome</keyword>
<evidence type="ECO:0000313" key="2">
    <source>
        <dbReference type="EMBL" id="MBD2869439.1"/>
    </source>
</evidence>
<dbReference type="PANTHER" id="PTHR42685">
    <property type="entry name" value="GERANYLGERANYL DIPHOSPHATE REDUCTASE"/>
    <property type="match status" value="1"/>
</dbReference>
<sequence length="380" mass="40391">MTRSVDAAVLGAGVAGSAMAKALADRGWQTVLIDRQSFPRHKVCGEFMSPESRSTLSALGLAEAVRALGPSRIARVRLRFASGAEIEQPLPGEAWGISRYSLDAVLHAEARSAGVELLAGTAVTAVYPDGERYLVETKRGGATSALQARAVLCAWGANRRPGLPGYRPDGPEKSAYLGVKSHFRGIAMEQAVEMYLFPGGYLGLCQVEGGLVNAAALLERRSFAQSGKSVLDFIGEAARRHPVLAARLSRAEPADGTQAAVAPVFLSRRPRAWDGMPLLGDAASMLPPLCGDGMSMALRSAALCVPLAARYLRGACSLAEWQREYERAVRREFAGPLRWGGLLHKLLGVPSAGKWLAAASGLAPGLARGWIRATRLKPDR</sequence>
<dbReference type="EMBL" id="JACXIY010000014">
    <property type="protein sequence ID" value="MBD2869439.1"/>
    <property type="molecule type" value="Genomic_DNA"/>
</dbReference>
<protein>
    <submittedName>
        <fullName evidence="2">NAD(P)/FAD-dependent oxidoreductase</fullName>
    </submittedName>
</protein>
<reference evidence="2" key="1">
    <citation type="submission" date="2020-09" db="EMBL/GenBank/DDBJ databases">
        <title>A novel bacterium of genus Paenibacillus, isolated from South China Sea.</title>
        <authorList>
            <person name="Huang H."/>
            <person name="Mo K."/>
            <person name="Hu Y."/>
        </authorList>
    </citation>
    <scope>NUCLEOTIDE SEQUENCE</scope>
    <source>
        <strain evidence="2">IB182493</strain>
    </source>
</reference>
<accession>A0A927CKX4</accession>
<evidence type="ECO:0000313" key="3">
    <source>
        <dbReference type="Proteomes" id="UP000632125"/>
    </source>
</evidence>
<gene>
    <name evidence="2" type="ORF">IDH41_12690</name>
</gene>
<comment type="caution">
    <text evidence="2">The sequence shown here is derived from an EMBL/GenBank/DDBJ whole genome shotgun (WGS) entry which is preliminary data.</text>
</comment>
<proteinExistence type="predicted"/>
<dbReference type="PRINTS" id="PR00420">
    <property type="entry name" value="RNGMNOXGNASE"/>
</dbReference>
<dbReference type="Pfam" id="PF07992">
    <property type="entry name" value="Pyr_redox_2"/>
    <property type="match status" value="1"/>
</dbReference>
<evidence type="ECO:0000259" key="1">
    <source>
        <dbReference type="Pfam" id="PF07992"/>
    </source>
</evidence>
<dbReference type="AlphaFoldDB" id="A0A927CKX4"/>
<organism evidence="2 3">
    <name type="scientific">Paenibacillus arenilitoris</name>
    <dbReference type="NCBI Taxonomy" id="2772299"/>
    <lineage>
        <taxon>Bacteria</taxon>
        <taxon>Bacillati</taxon>
        <taxon>Bacillota</taxon>
        <taxon>Bacilli</taxon>
        <taxon>Bacillales</taxon>
        <taxon>Paenibacillaceae</taxon>
        <taxon>Paenibacillus</taxon>
    </lineage>
</organism>
<dbReference type="InterPro" id="IPR050407">
    <property type="entry name" value="Geranylgeranyl_reductase"/>
</dbReference>
<dbReference type="InterPro" id="IPR036188">
    <property type="entry name" value="FAD/NAD-bd_sf"/>
</dbReference>
<name>A0A927CKX4_9BACL</name>
<dbReference type="SUPFAM" id="SSF51905">
    <property type="entry name" value="FAD/NAD(P)-binding domain"/>
    <property type="match status" value="1"/>
</dbReference>
<dbReference type="Proteomes" id="UP000632125">
    <property type="component" value="Unassembled WGS sequence"/>
</dbReference>
<dbReference type="RefSeq" id="WP_190861509.1">
    <property type="nucleotide sequence ID" value="NZ_JACXIY010000014.1"/>
</dbReference>
<dbReference type="Gene3D" id="3.50.50.60">
    <property type="entry name" value="FAD/NAD(P)-binding domain"/>
    <property type="match status" value="1"/>
</dbReference>
<dbReference type="PANTHER" id="PTHR42685:SF22">
    <property type="entry name" value="CONDITIONED MEDIUM FACTOR RECEPTOR 1"/>
    <property type="match status" value="1"/>
</dbReference>
<dbReference type="GO" id="GO:0016491">
    <property type="term" value="F:oxidoreductase activity"/>
    <property type="evidence" value="ECO:0007669"/>
    <property type="project" value="InterPro"/>
</dbReference>